<dbReference type="InterPro" id="IPR008971">
    <property type="entry name" value="HSP40/DnaJ_pept-bd"/>
</dbReference>
<dbReference type="Proteomes" id="UP001164746">
    <property type="component" value="Chromosome 13"/>
</dbReference>
<gene>
    <name evidence="3" type="ORF">MAR_036447</name>
    <name evidence="4" type="ORF">MAR_036491</name>
</gene>
<name>A0ABY7FPZ3_MYAAR</name>
<evidence type="ECO:0000313" key="3">
    <source>
        <dbReference type="EMBL" id="WAR22778.1"/>
    </source>
</evidence>
<dbReference type="PANTHER" id="PTHR24078:SF553">
    <property type="entry name" value="DNAJ HOMOLOG SUBFAMILY B MEMBER 5"/>
    <property type="match status" value="1"/>
</dbReference>
<sequence length="349" mass="38484">MGKDYYKVLGVSRDASEAEIKKGYRKMALKYHPDKNKSPNAEDKFKEISEAYDVLSDKQKKEIYDKYGEDGLKAGGGGGGGGGNGGAHYTYQGNPRETFRMFFGDENPFENFFSFGGGPHGQGQGFRTSHFGPGMSGQESMETDDDPFGFGGFGGGGMGHGMPRRKHQDNAVVRDLQVSLEDIYKGCTKKLKITRKVLNPDGRSTRMEDKILTIDVKSGWKAGTKITFPKEGDQTPNNVPADIVFVIKDKPHPMFTRDGTDIRYKAKISLKQALCGTTLQVPTIDGRKIPLRLHEIIKPNSVKRIQGEGLPQPKQSSRRGDLIVEFDISFPSKMTSSAKEILSDCLPDS</sequence>
<evidence type="ECO:0000256" key="1">
    <source>
        <dbReference type="ARBA" id="ARBA00023186"/>
    </source>
</evidence>
<dbReference type="InterPro" id="IPR018253">
    <property type="entry name" value="DnaJ_domain_CS"/>
</dbReference>
<dbReference type="SUPFAM" id="SSF46565">
    <property type="entry name" value="Chaperone J-domain"/>
    <property type="match status" value="1"/>
</dbReference>
<dbReference type="InterPro" id="IPR051339">
    <property type="entry name" value="DnaJ_subfamily_B"/>
</dbReference>
<dbReference type="Gene3D" id="1.10.287.110">
    <property type="entry name" value="DnaJ domain"/>
    <property type="match status" value="1"/>
</dbReference>
<dbReference type="CDD" id="cd06257">
    <property type="entry name" value="DnaJ"/>
    <property type="match status" value="1"/>
</dbReference>
<feature type="domain" description="J" evidence="2">
    <location>
        <begin position="4"/>
        <end position="68"/>
    </location>
</feature>
<dbReference type="Pfam" id="PF00226">
    <property type="entry name" value="DnaJ"/>
    <property type="match status" value="1"/>
</dbReference>
<dbReference type="InterPro" id="IPR002939">
    <property type="entry name" value="DnaJ_C"/>
</dbReference>
<dbReference type="CDD" id="cd10747">
    <property type="entry name" value="DnaJ_C"/>
    <property type="match status" value="1"/>
</dbReference>
<reference evidence="3" key="1">
    <citation type="submission" date="2022-11" db="EMBL/GenBank/DDBJ databases">
        <title>Centuries of genome instability and evolution in soft-shell clam transmissible cancer (bioRxiv).</title>
        <authorList>
            <person name="Hart S.F.M."/>
            <person name="Yonemitsu M.A."/>
            <person name="Giersch R.M."/>
            <person name="Beal B.F."/>
            <person name="Arriagada G."/>
            <person name="Davis B.W."/>
            <person name="Ostrander E.A."/>
            <person name="Goff S.P."/>
            <person name="Metzger M.J."/>
        </authorList>
    </citation>
    <scope>NUCLEOTIDE SEQUENCE</scope>
    <source>
        <strain evidence="3">MELC-2E11</strain>
        <tissue evidence="3">Siphon/mantle</tissue>
    </source>
</reference>
<dbReference type="Gene3D" id="2.60.260.20">
    <property type="entry name" value="Urease metallochaperone UreE, N-terminal domain"/>
    <property type="match status" value="2"/>
</dbReference>
<dbReference type="EMBL" id="CP111024">
    <property type="protein sequence ID" value="WAR22822.1"/>
    <property type="molecule type" value="Genomic_DNA"/>
</dbReference>
<evidence type="ECO:0000313" key="4">
    <source>
        <dbReference type="EMBL" id="WAR22822.1"/>
    </source>
</evidence>
<keyword evidence="5" id="KW-1185">Reference proteome</keyword>
<dbReference type="PROSITE" id="PS50076">
    <property type="entry name" value="DNAJ_2"/>
    <property type="match status" value="1"/>
</dbReference>
<dbReference type="PANTHER" id="PTHR24078">
    <property type="entry name" value="DNAJ HOMOLOG SUBFAMILY C MEMBER"/>
    <property type="match status" value="1"/>
</dbReference>
<keyword evidence="1" id="KW-0143">Chaperone</keyword>
<protein>
    <submittedName>
        <fullName evidence="3">DNJB5-like protein</fullName>
    </submittedName>
</protein>
<dbReference type="Pfam" id="PF01556">
    <property type="entry name" value="DnaJ_C"/>
    <property type="match status" value="1"/>
</dbReference>
<dbReference type="PROSITE" id="PS00636">
    <property type="entry name" value="DNAJ_1"/>
    <property type="match status" value="1"/>
</dbReference>
<accession>A0ABY7FPZ3</accession>
<evidence type="ECO:0000313" key="5">
    <source>
        <dbReference type="Proteomes" id="UP001164746"/>
    </source>
</evidence>
<proteinExistence type="predicted"/>
<organism evidence="3 5">
    <name type="scientific">Mya arenaria</name>
    <name type="common">Soft-shell clam</name>
    <dbReference type="NCBI Taxonomy" id="6604"/>
    <lineage>
        <taxon>Eukaryota</taxon>
        <taxon>Metazoa</taxon>
        <taxon>Spiralia</taxon>
        <taxon>Lophotrochozoa</taxon>
        <taxon>Mollusca</taxon>
        <taxon>Bivalvia</taxon>
        <taxon>Autobranchia</taxon>
        <taxon>Heteroconchia</taxon>
        <taxon>Euheterodonta</taxon>
        <taxon>Imparidentia</taxon>
        <taxon>Neoheterodontei</taxon>
        <taxon>Myida</taxon>
        <taxon>Myoidea</taxon>
        <taxon>Myidae</taxon>
        <taxon>Mya</taxon>
    </lineage>
</organism>
<dbReference type="PRINTS" id="PR00625">
    <property type="entry name" value="JDOMAIN"/>
</dbReference>
<dbReference type="EMBL" id="CP111024">
    <property type="protein sequence ID" value="WAR22778.1"/>
    <property type="molecule type" value="Genomic_DNA"/>
</dbReference>
<dbReference type="InterPro" id="IPR001623">
    <property type="entry name" value="DnaJ_domain"/>
</dbReference>
<evidence type="ECO:0000259" key="2">
    <source>
        <dbReference type="PROSITE" id="PS50076"/>
    </source>
</evidence>
<dbReference type="SMART" id="SM00271">
    <property type="entry name" value="DnaJ"/>
    <property type="match status" value="1"/>
</dbReference>
<dbReference type="InterPro" id="IPR036869">
    <property type="entry name" value="J_dom_sf"/>
</dbReference>
<dbReference type="SUPFAM" id="SSF49493">
    <property type="entry name" value="HSP40/DnaJ peptide-binding domain"/>
    <property type="match status" value="2"/>
</dbReference>